<protein>
    <recommendedName>
        <fullName evidence="3">DUF1963 domain-containing protein</fullName>
    </recommendedName>
</protein>
<gene>
    <name evidence="1" type="ORF">DWB68_05485</name>
</gene>
<dbReference type="RefSeq" id="WP_119424139.1">
    <property type="nucleotide sequence ID" value="NZ_QQXK01000008.1"/>
</dbReference>
<dbReference type="AlphaFoldDB" id="A0A399JB69"/>
<name>A0A399JB69_9MICC</name>
<evidence type="ECO:0008006" key="3">
    <source>
        <dbReference type="Google" id="ProtNLM"/>
    </source>
</evidence>
<reference evidence="1 2" key="1">
    <citation type="submission" date="2018-07" db="EMBL/GenBank/DDBJ databases">
        <title>Arthrobacter sp. nov., isolated from raw cow's milk with high bacterial count.</title>
        <authorList>
            <person name="Hahne J."/>
            <person name="Isele D."/>
            <person name="Lipski A."/>
        </authorList>
    </citation>
    <scope>NUCLEOTIDE SEQUENCE [LARGE SCALE GENOMIC DNA]</scope>
    <source>
        <strain evidence="1 2">JZ R-35</strain>
    </source>
</reference>
<comment type="caution">
    <text evidence="1">The sequence shown here is derived from an EMBL/GenBank/DDBJ whole genome shotgun (WGS) entry which is preliminary data.</text>
</comment>
<dbReference type="Proteomes" id="UP000265419">
    <property type="component" value="Unassembled WGS sequence"/>
</dbReference>
<organism evidence="1 2">
    <name type="scientific">Galactobacter valiniphilus</name>
    <dbReference type="NCBI Taxonomy" id="2676122"/>
    <lineage>
        <taxon>Bacteria</taxon>
        <taxon>Bacillati</taxon>
        <taxon>Actinomycetota</taxon>
        <taxon>Actinomycetes</taxon>
        <taxon>Micrococcales</taxon>
        <taxon>Micrococcaceae</taxon>
        <taxon>Galactobacter</taxon>
    </lineage>
</organism>
<dbReference type="EMBL" id="QQXK01000008">
    <property type="protein sequence ID" value="RII42788.1"/>
    <property type="molecule type" value="Genomic_DNA"/>
</dbReference>
<sequence>MTWPTVEDGTLRPFPSADESFVDPRFAERVLAPLVVVDLAAIDPEWDGWLPIVAPYEPAEGYVGERTTGVHSYFARTNWLGFELTPDGRLDFKGDWSFFEHYAHPSRSLAAHYEDQLAGFTQTRALAREHGALIHLQDLEYYPLEQLLTRPQDWLVDVADPQPYGANWQHPRLFDLGGVEHGEEYGLSGVGGTDVHPLMPNGDRFHFVASVVGAHYLPRGADELLVFFEPTSRTVLVTFDYD</sequence>
<evidence type="ECO:0000313" key="2">
    <source>
        <dbReference type="Proteomes" id="UP000265419"/>
    </source>
</evidence>
<keyword evidence="2" id="KW-1185">Reference proteome</keyword>
<accession>A0A399JB69</accession>
<evidence type="ECO:0000313" key="1">
    <source>
        <dbReference type="EMBL" id="RII42788.1"/>
    </source>
</evidence>
<proteinExistence type="predicted"/>